<evidence type="ECO:0000256" key="1">
    <source>
        <dbReference type="ARBA" id="ARBA00000830"/>
    </source>
</evidence>
<keyword evidence="15" id="KW-1185">Reference proteome</keyword>
<gene>
    <name evidence="14" type="primary">gph</name>
    <name evidence="14" type="ORF">D8I35_17735</name>
</gene>
<comment type="cofactor">
    <cofactor evidence="2 13">
        <name>Mg(2+)</name>
        <dbReference type="ChEBI" id="CHEBI:18420"/>
    </cofactor>
</comment>
<evidence type="ECO:0000256" key="10">
    <source>
        <dbReference type="ARBA" id="ARBA00022842"/>
    </source>
</evidence>
<feature type="active site" description="Nucleophile" evidence="13">
    <location>
        <position position="29"/>
    </location>
</feature>
<dbReference type="Proteomes" id="UP000278006">
    <property type="component" value="Unassembled WGS sequence"/>
</dbReference>
<comment type="pathway">
    <text evidence="3 13">Organic acid metabolism; glycolate biosynthesis; glycolate from 2-phosphoglycolate: step 1/1.</text>
</comment>
<dbReference type="InterPro" id="IPR050155">
    <property type="entry name" value="HAD-like_hydrolase_sf"/>
</dbReference>
<dbReference type="AlphaFoldDB" id="A0A3M6QIW9"/>
<accession>A0A3M6QIW9</accession>
<evidence type="ECO:0000256" key="8">
    <source>
        <dbReference type="ARBA" id="ARBA00022723"/>
    </source>
</evidence>
<comment type="caution">
    <text evidence="14">The sequence shown here is derived from an EMBL/GenBank/DDBJ whole genome shotgun (WGS) entry which is preliminary data.</text>
</comment>
<keyword evidence="11 13" id="KW-0119">Carbohydrate metabolism</keyword>
<dbReference type="SFLD" id="SFLDG01129">
    <property type="entry name" value="C1.5:_HAD__Beta-PGM__Phosphata"/>
    <property type="match status" value="1"/>
</dbReference>
<dbReference type="HAMAP" id="MF_00495">
    <property type="entry name" value="GPH_hydrolase_bact"/>
    <property type="match status" value="1"/>
</dbReference>
<dbReference type="GO" id="GO:0046295">
    <property type="term" value="P:glycolate biosynthetic process"/>
    <property type="evidence" value="ECO:0007669"/>
    <property type="project" value="UniProtKB-UniRule"/>
</dbReference>
<dbReference type="InterPro" id="IPR036412">
    <property type="entry name" value="HAD-like_sf"/>
</dbReference>
<feature type="binding site" evidence="13">
    <location>
        <position position="31"/>
    </location>
    <ligand>
        <name>Mg(2+)</name>
        <dbReference type="ChEBI" id="CHEBI:18420"/>
    </ligand>
</feature>
<evidence type="ECO:0000256" key="5">
    <source>
        <dbReference type="ARBA" id="ARBA00011233"/>
    </source>
</evidence>
<dbReference type="GO" id="GO:0008967">
    <property type="term" value="F:phosphoglycolate phosphatase activity"/>
    <property type="evidence" value="ECO:0007669"/>
    <property type="project" value="UniProtKB-UniRule"/>
</dbReference>
<dbReference type="NCBIfam" id="TIGR01449">
    <property type="entry name" value="PGP_bact"/>
    <property type="match status" value="1"/>
</dbReference>
<dbReference type="Gene3D" id="1.10.150.240">
    <property type="entry name" value="Putative phosphatase, domain 2"/>
    <property type="match status" value="1"/>
</dbReference>
<comment type="similarity">
    <text evidence="4 13">Belongs to the HAD-like hydrolase superfamily. CbbY/CbbZ/Gph/YieH family.</text>
</comment>
<dbReference type="Gene3D" id="3.40.50.1000">
    <property type="entry name" value="HAD superfamily/HAD-like"/>
    <property type="match status" value="1"/>
</dbReference>
<feature type="binding site" evidence="13">
    <location>
        <position position="199"/>
    </location>
    <ligand>
        <name>Mg(2+)</name>
        <dbReference type="ChEBI" id="CHEBI:18420"/>
    </ligand>
</feature>
<comment type="subunit">
    <text evidence="5">Homotrimer.</text>
</comment>
<comment type="function">
    <text evidence="12 13">Specifically catalyzes the dephosphorylation of 2-phosphoglycolate. Is involved in the dissimilation of the intracellular 2-phosphoglycolate formed during the DNA repair of 3'-phosphoglycolate ends, a major class of DNA lesions induced by oxidative stress.</text>
</comment>
<dbReference type="GO" id="GO:0006281">
    <property type="term" value="P:DNA repair"/>
    <property type="evidence" value="ECO:0007669"/>
    <property type="project" value="TreeGrafter"/>
</dbReference>
<dbReference type="InterPro" id="IPR037512">
    <property type="entry name" value="PGPase_prok"/>
</dbReference>
<evidence type="ECO:0000256" key="3">
    <source>
        <dbReference type="ARBA" id="ARBA00004818"/>
    </source>
</evidence>
<evidence type="ECO:0000313" key="14">
    <source>
        <dbReference type="EMBL" id="RMX03014.1"/>
    </source>
</evidence>
<name>A0A3M6QIW9_9BURK</name>
<evidence type="ECO:0000256" key="6">
    <source>
        <dbReference type="ARBA" id="ARBA00013078"/>
    </source>
</evidence>
<feature type="binding site" evidence="13">
    <location>
        <position position="29"/>
    </location>
    <ligand>
        <name>Mg(2+)</name>
        <dbReference type="ChEBI" id="CHEBI:18420"/>
    </ligand>
</feature>
<dbReference type="InterPro" id="IPR023198">
    <property type="entry name" value="PGP-like_dom2"/>
</dbReference>
<proteinExistence type="inferred from homology"/>
<dbReference type="InterPro" id="IPR023214">
    <property type="entry name" value="HAD_sf"/>
</dbReference>
<keyword evidence="8 13" id="KW-0479">Metal-binding</keyword>
<sequence>MTAVTAALSADRPGRLDLSQWAAEAVLLDLDGTLINTLDEFDVALAHMLRGMGLPPVAKDEIARIIGKGSEHLVRSVLALALGRAGRANDAAAVEARFADAMARYYAGYGEVDGQLATVFPGALDGLRVLHGKGIPMAVVTNKPLRLAEPLLATKGLAPWVQFLYGGDSFEKRKPDPYPLLKACERLGSSPARTLMIGDSSNDALAARAAGCPVVLMRYGFNHGLPIETVDADGYFDSIDAIARQLPARPPAGAKPGQP</sequence>
<evidence type="ECO:0000256" key="7">
    <source>
        <dbReference type="ARBA" id="ARBA00022567"/>
    </source>
</evidence>
<evidence type="ECO:0000256" key="13">
    <source>
        <dbReference type="HAMAP-Rule" id="MF_00495"/>
    </source>
</evidence>
<protein>
    <recommendedName>
        <fullName evidence="6 13">Phosphoglycolate phosphatase</fullName>
        <shortName evidence="13">PGP</shortName>
        <shortName evidence="13">PGPase</shortName>
        <ecNumber evidence="6 13">3.1.3.18</ecNumber>
    </recommendedName>
</protein>
<evidence type="ECO:0000256" key="11">
    <source>
        <dbReference type="ARBA" id="ARBA00023277"/>
    </source>
</evidence>
<dbReference type="RefSeq" id="WP_122231790.1">
    <property type="nucleotide sequence ID" value="NZ_RDQO01000007.1"/>
</dbReference>
<dbReference type="PANTHER" id="PTHR43434:SF1">
    <property type="entry name" value="PHOSPHOGLYCOLATE PHOSPHATASE"/>
    <property type="match status" value="1"/>
</dbReference>
<reference evidence="14 15" key="1">
    <citation type="submission" date="2018-10" db="EMBL/GenBank/DDBJ databases">
        <title>Draft genome of Cortibacter populi DSM10536.</title>
        <authorList>
            <person name="Bernier A.-M."/>
            <person name="Bernard K."/>
        </authorList>
    </citation>
    <scope>NUCLEOTIDE SEQUENCE [LARGE SCALE GENOMIC DNA]</scope>
    <source>
        <strain evidence="14 15">DSM 105136</strain>
    </source>
</reference>
<dbReference type="FunFam" id="3.40.50.1000:FF:000022">
    <property type="entry name" value="Phosphoglycolate phosphatase"/>
    <property type="match status" value="1"/>
</dbReference>
<dbReference type="UniPathway" id="UPA00865">
    <property type="reaction ID" value="UER00834"/>
</dbReference>
<keyword evidence="7" id="KW-0113">Calvin cycle</keyword>
<dbReference type="GO" id="GO:0046872">
    <property type="term" value="F:metal ion binding"/>
    <property type="evidence" value="ECO:0007669"/>
    <property type="project" value="UniProtKB-KW"/>
</dbReference>
<keyword evidence="9 13" id="KW-0378">Hydrolase</keyword>
<evidence type="ECO:0000256" key="2">
    <source>
        <dbReference type="ARBA" id="ARBA00001946"/>
    </source>
</evidence>
<dbReference type="OrthoDB" id="9807630at2"/>
<organism evidence="14 15">
    <name type="scientific">Corticibacter populi</name>
    <dbReference type="NCBI Taxonomy" id="1550736"/>
    <lineage>
        <taxon>Bacteria</taxon>
        <taxon>Pseudomonadati</taxon>
        <taxon>Pseudomonadota</taxon>
        <taxon>Betaproteobacteria</taxon>
        <taxon>Burkholderiales</taxon>
        <taxon>Comamonadaceae</taxon>
        <taxon>Corticibacter</taxon>
    </lineage>
</organism>
<dbReference type="EC" id="3.1.3.18" evidence="6 13"/>
<keyword evidence="10 13" id="KW-0460">Magnesium</keyword>
<dbReference type="GO" id="GO:0005829">
    <property type="term" value="C:cytosol"/>
    <property type="evidence" value="ECO:0007669"/>
    <property type="project" value="TreeGrafter"/>
</dbReference>
<dbReference type="EMBL" id="RDQO01000007">
    <property type="protein sequence ID" value="RMX03014.1"/>
    <property type="molecule type" value="Genomic_DNA"/>
</dbReference>
<dbReference type="GO" id="GO:0019253">
    <property type="term" value="P:reductive pentose-phosphate cycle"/>
    <property type="evidence" value="ECO:0007669"/>
    <property type="project" value="UniProtKB-KW"/>
</dbReference>
<dbReference type="InterPro" id="IPR006439">
    <property type="entry name" value="HAD-SF_hydro_IA"/>
</dbReference>
<dbReference type="SUPFAM" id="SSF56784">
    <property type="entry name" value="HAD-like"/>
    <property type="match status" value="1"/>
</dbReference>
<dbReference type="Pfam" id="PF00702">
    <property type="entry name" value="Hydrolase"/>
    <property type="match status" value="1"/>
</dbReference>
<evidence type="ECO:0000256" key="9">
    <source>
        <dbReference type="ARBA" id="ARBA00022801"/>
    </source>
</evidence>
<evidence type="ECO:0000313" key="15">
    <source>
        <dbReference type="Proteomes" id="UP000278006"/>
    </source>
</evidence>
<evidence type="ECO:0000256" key="4">
    <source>
        <dbReference type="ARBA" id="ARBA00006171"/>
    </source>
</evidence>
<dbReference type="PANTHER" id="PTHR43434">
    <property type="entry name" value="PHOSPHOGLYCOLATE PHOSPHATASE"/>
    <property type="match status" value="1"/>
</dbReference>
<comment type="catalytic activity">
    <reaction evidence="1 13">
        <text>2-phosphoglycolate + H2O = glycolate + phosphate</text>
        <dbReference type="Rhea" id="RHEA:14369"/>
        <dbReference type="ChEBI" id="CHEBI:15377"/>
        <dbReference type="ChEBI" id="CHEBI:29805"/>
        <dbReference type="ChEBI" id="CHEBI:43474"/>
        <dbReference type="ChEBI" id="CHEBI:58033"/>
        <dbReference type="EC" id="3.1.3.18"/>
    </reaction>
</comment>
<dbReference type="PRINTS" id="PR00413">
    <property type="entry name" value="HADHALOGNASE"/>
</dbReference>
<dbReference type="SFLD" id="SFLDS00003">
    <property type="entry name" value="Haloacid_Dehalogenase"/>
    <property type="match status" value="1"/>
</dbReference>
<dbReference type="NCBIfam" id="TIGR01549">
    <property type="entry name" value="HAD-SF-IA-v1"/>
    <property type="match status" value="1"/>
</dbReference>
<evidence type="ECO:0000256" key="12">
    <source>
        <dbReference type="ARBA" id="ARBA00059247"/>
    </source>
</evidence>